<organism evidence="2 3">
    <name type="scientific">Candidatus Borkfalkia ceftriaxoniphila</name>
    <dbReference type="NCBI Taxonomy" id="2508949"/>
    <lineage>
        <taxon>Bacteria</taxon>
        <taxon>Bacillati</taxon>
        <taxon>Bacillota</taxon>
        <taxon>Clostridia</taxon>
        <taxon>Christensenellales</taxon>
        <taxon>Christensenellaceae</taxon>
        <taxon>Candidatus Borkfalkia</taxon>
    </lineage>
</organism>
<dbReference type="Pfam" id="PF01381">
    <property type="entry name" value="HTH_3"/>
    <property type="match status" value="1"/>
</dbReference>
<dbReference type="InterPro" id="IPR001387">
    <property type="entry name" value="Cro/C1-type_HTH"/>
</dbReference>
<keyword evidence="3" id="KW-1185">Reference proteome</keyword>
<dbReference type="SMART" id="SM00530">
    <property type="entry name" value="HTH_XRE"/>
    <property type="match status" value="1"/>
</dbReference>
<dbReference type="Gene3D" id="1.10.260.40">
    <property type="entry name" value="lambda repressor-like DNA-binding domains"/>
    <property type="match status" value="1"/>
</dbReference>
<dbReference type="Proteomes" id="UP000291269">
    <property type="component" value="Unassembled WGS sequence"/>
</dbReference>
<proteinExistence type="predicted"/>
<dbReference type="InterPro" id="IPR010982">
    <property type="entry name" value="Lambda_DNA-bd_dom_sf"/>
</dbReference>
<reference evidence="2 3" key="1">
    <citation type="journal article" date="2019" name="Gut">
        <title>Antibiotics-induced monodominance of a novel gut bacterial order.</title>
        <authorList>
            <person name="Hildebrand F."/>
            <person name="Moitinho-Silva L."/>
            <person name="Blasche S."/>
            <person name="Jahn M.T."/>
            <person name="Gossmann T.I."/>
            <person name="Heuerta-Cepas J."/>
            <person name="Hercog R."/>
            <person name="Luetge M."/>
            <person name="Bahram M."/>
            <person name="Pryszlak A."/>
            <person name="Alves R.J."/>
            <person name="Waszak S.M."/>
            <person name="Zhu A."/>
            <person name="Ye L."/>
            <person name="Costea P.I."/>
            <person name="Aalvink S."/>
            <person name="Belzer C."/>
            <person name="Forslund S.K."/>
            <person name="Sunagawa S."/>
            <person name="Hentschel U."/>
            <person name="Merten C."/>
            <person name="Patil K.R."/>
            <person name="Benes V."/>
            <person name="Bork P."/>
        </authorList>
    </citation>
    <scope>NUCLEOTIDE SEQUENCE [LARGE SCALE GENOMIC DNA]</scope>
    <source>
        <strain evidence="2 3">HDS1380</strain>
    </source>
</reference>
<dbReference type="AlphaFoldDB" id="A0A4Q2KDP5"/>
<name>A0A4Q2KDP5_9FIRM</name>
<sequence length="70" mass="7788">MITLDQVRERIIEAIQQSGLTQSELARRIGVKHQQISCYVKGQKLPALDTFANLCAALEVDPAYILCLSD</sequence>
<dbReference type="SUPFAM" id="SSF47413">
    <property type="entry name" value="lambda repressor-like DNA-binding domains"/>
    <property type="match status" value="1"/>
</dbReference>
<evidence type="ECO:0000259" key="1">
    <source>
        <dbReference type="PROSITE" id="PS50943"/>
    </source>
</evidence>
<dbReference type="GO" id="GO:0003677">
    <property type="term" value="F:DNA binding"/>
    <property type="evidence" value="ECO:0007669"/>
    <property type="project" value="InterPro"/>
</dbReference>
<protein>
    <submittedName>
        <fullName evidence="2">XRE family transcriptional regulator</fullName>
    </submittedName>
</protein>
<gene>
    <name evidence="2" type="ORF">ESZ91_02890</name>
</gene>
<dbReference type="RefSeq" id="WP_129223955.1">
    <property type="nucleotide sequence ID" value="NZ_SDOZ01000002.1"/>
</dbReference>
<accession>A0A4Q2KDP5</accession>
<dbReference type="CDD" id="cd00093">
    <property type="entry name" value="HTH_XRE"/>
    <property type="match status" value="1"/>
</dbReference>
<dbReference type="PROSITE" id="PS50943">
    <property type="entry name" value="HTH_CROC1"/>
    <property type="match status" value="1"/>
</dbReference>
<evidence type="ECO:0000313" key="3">
    <source>
        <dbReference type="Proteomes" id="UP000291269"/>
    </source>
</evidence>
<evidence type="ECO:0000313" key="2">
    <source>
        <dbReference type="EMBL" id="RXZ61351.1"/>
    </source>
</evidence>
<comment type="caution">
    <text evidence="2">The sequence shown here is derived from an EMBL/GenBank/DDBJ whole genome shotgun (WGS) entry which is preliminary data.</text>
</comment>
<dbReference type="EMBL" id="SDOZ01000002">
    <property type="protein sequence ID" value="RXZ61351.1"/>
    <property type="molecule type" value="Genomic_DNA"/>
</dbReference>
<dbReference type="OrthoDB" id="1766270at2"/>
<feature type="domain" description="HTH cro/C1-type" evidence="1">
    <location>
        <begin position="11"/>
        <end position="65"/>
    </location>
</feature>